<dbReference type="AlphaFoldDB" id="A0A8J5J8N5"/>
<evidence type="ECO:0000256" key="1">
    <source>
        <dbReference type="SAM" id="Phobius"/>
    </source>
</evidence>
<keyword evidence="1" id="KW-0812">Transmembrane</keyword>
<proteinExistence type="predicted"/>
<evidence type="ECO:0008006" key="4">
    <source>
        <dbReference type="Google" id="ProtNLM"/>
    </source>
</evidence>
<reference evidence="2" key="1">
    <citation type="submission" date="2021-01" db="EMBL/GenBank/DDBJ databases">
        <title>Phytophthora aleatoria, a newly-described species from Pinus radiata is distinct from Phytophthora cactorum isolates based on comparative genomics.</title>
        <authorList>
            <person name="Mcdougal R."/>
            <person name="Panda P."/>
            <person name="Williams N."/>
            <person name="Studholme D.J."/>
        </authorList>
    </citation>
    <scope>NUCLEOTIDE SEQUENCE</scope>
    <source>
        <strain evidence="2">NZFS 4037</strain>
    </source>
</reference>
<dbReference type="Pfam" id="PF04749">
    <property type="entry name" value="PLAC8"/>
    <property type="match status" value="2"/>
</dbReference>
<protein>
    <recommendedName>
        <fullName evidence="4">PLAC8 family protein</fullName>
    </recommendedName>
</protein>
<keyword evidence="1" id="KW-0472">Membrane</keyword>
<gene>
    <name evidence="2" type="ORF">JG688_00005127</name>
</gene>
<keyword evidence="1" id="KW-1133">Transmembrane helix</keyword>
<feature type="transmembrane region" description="Helical" evidence="1">
    <location>
        <begin position="76"/>
        <end position="100"/>
    </location>
</feature>
<dbReference type="InterPro" id="IPR006461">
    <property type="entry name" value="PLAC_motif_containing"/>
</dbReference>
<dbReference type="EMBL" id="JAENGY010000197">
    <property type="protein sequence ID" value="KAG6969910.1"/>
    <property type="molecule type" value="Genomic_DNA"/>
</dbReference>
<feature type="transmembrane region" description="Helical" evidence="1">
    <location>
        <begin position="174"/>
        <end position="201"/>
    </location>
</feature>
<dbReference type="NCBIfam" id="TIGR01571">
    <property type="entry name" value="A_thal_Cys_rich"/>
    <property type="match status" value="2"/>
</dbReference>
<comment type="caution">
    <text evidence="2">The sequence shown here is derived from an EMBL/GenBank/DDBJ whole genome shotgun (WGS) entry which is preliminary data.</text>
</comment>
<feature type="transmembrane region" description="Helical" evidence="1">
    <location>
        <begin position="328"/>
        <end position="357"/>
    </location>
</feature>
<evidence type="ECO:0000313" key="3">
    <source>
        <dbReference type="Proteomes" id="UP000709295"/>
    </source>
</evidence>
<keyword evidence="3" id="KW-1185">Reference proteome</keyword>
<dbReference type="PANTHER" id="PTHR15907">
    <property type="entry name" value="DUF614 FAMILY PROTEIN-RELATED"/>
    <property type="match status" value="1"/>
</dbReference>
<name>A0A8J5J8N5_9STRA</name>
<sequence length="417" mass="46055">MADLEAENPYAIAVEEPKADQADGESASGEFTTGKWEAGFCDCFTHCVPNCLMTTCCPCVALAQISSRLGMMPYKWALLLSFLLLIFPSVGSIILALWIWMARKEVRERFQIPGGTMETPYAVPVDDIVKPNANPAEVVVAIPVEEPKPDRDPSGILLGKWEAQFCARLGMTTYICALLTFVLLFSFTCGFAHAVLFVWIWQLRQLTRERFKIPAFAHKKLPVSQSNLPQSNETIRPNQTMTKSLSLSPTYKENDHPYAIEVDPPVTPTGNHHGSPNARDNGVGNIKIGGWETTLCCGCFKHCVPNCCMVTFCPCVTHAQISARLGMAPYWCALATLFTLVLLTGGTVHVILFVWIWKARALTRERFQIPGGCCRDCCVSLFCPCCTLAQIATHIKSYQPGSCDFGPPDTLPPYSRT</sequence>
<evidence type="ECO:0000313" key="2">
    <source>
        <dbReference type="EMBL" id="KAG6969910.1"/>
    </source>
</evidence>
<organism evidence="2 3">
    <name type="scientific">Phytophthora aleatoria</name>
    <dbReference type="NCBI Taxonomy" id="2496075"/>
    <lineage>
        <taxon>Eukaryota</taxon>
        <taxon>Sar</taxon>
        <taxon>Stramenopiles</taxon>
        <taxon>Oomycota</taxon>
        <taxon>Peronosporomycetes</taxon>
        <taxon>Peronosporales</taxon>
        <taxon>Peronosporaceae</taxon>
        <taxon>Phytophthora</taxon>
    </lineage>
</organism>
<dbReference type="Proteomes" id="UP000709295">
    <property type="component" value="Unassembled WGS sequence"/>
</dbReference>
<accession>A0A8J5J8N5</accession>